<dbReference type="Gene3D" id="3.40.50.720">
    <property type="entry name" value="NAD(P)-binding Rossmann-like Domain"/>
    <property type="match status" value="1"/>
</dbReference>
<dbReference type="InterPro" id="IPR036291">
    <property type="entry name" value="NAD(P)-bd_dom_sf"/>
</dbReference>
<dbReference type="Pfam" id="PF02423">
    <property type="entry name" value="OCD_Mu_crystall"/>
    <property type="match status" value="1"/>
</dbReference>
<comment type="caution">
    <text evidence="1">The sequence shown here is derived from an EMBL/GenBank/DDBJ whole genome shotgun (WGS) entry which is preliminary data.</text>
</comment>
<keyword evidence="2" id="KW-1185">Reference proteome</keyword>
<dbReference type="RefSeq" id="WP_183373543.1">
    <property type="nucleotide sequence ID" value="NZ_CBCSFZ010000067.1"/>
</dbReference>
<protein>
    <recommendedName>
        <fullName evidence="3">Ornithine cyclodeaminase family protein</fullName>
    </recommendedName>
</protein>
<reference evidence="1 2" key="1">
    <citation type="submission" date="2020-08" db="EMBL/GenBank/DDBJ databases">
        <title>Sequencing the genomes of 1000 actinobacteria strains.</title>
        <authorList>
            <person name="Klenk H.-P."/>
        </authorList>
    </citation>
    <scope>NUCLEOTIDE SEQUENCE [LARGE SCALE GENOMIC DNA]</scope>
    <source>
        <strain evidence="1 2">DSM 23040</strain>
    </source>
</reference>
<dbReference type="InterPro" id="IPR003462">
    <property type="entry name" value="ODC_Mu_crystall"/>
</dbReference>
<name>A0A839QQC9_9MICO</name>
<organism evidence="1 2">
    <name type="scientific">Helcobacillus massiliensis</name>
    <dbReference type="NCBI Taxonomy" id="521392"/>
    <lineage>
        <taxon>Bacteria</taxon>
        <taxon>Bacillati</taxon>
        <taxon>Actinomycetota</taxon>
        <taxon>Actinomycetes</taxon>
        <taxon>Micrococcales</taxon>
        <taxon>Dermabacteraceae</taxon>
        <taxon>Helcobacillus</taxon>
    </lineage>
</organism>
<accession>A0A839QQC9</accession>
<gene>
    <name evidence="1" type="ORF">FHX50_000116</name>
</gene>
<dbReference type="AlphaFoldDB" id="A0A839QQC9"/>
<dbReference type="InterPro" id="IPR023401">
    <property type="entry name" value="ODC_N"/>
</dbReference>
<dbReference type="Gene3D" id="3.30.1780.10">
    <property type="entry name" value="ornithine cyclodeaminase, domain 1"/>
    <property type="match status" value="1"/>
</dbReference>
<dbReference type="SUPFAM" id="SSF51735">
    <property type="entry name" value="NAD(P)-binding Rossmann-fold domains"/>
    <property type="match status" value="1"/>
</dbReference>
<dbReference type="GO" id="GO:0005737">
    <property type="term" value="C:cytoplasm"/>
    <property type="evidence" value="ECO:0007669"/>
    <property type="project" value="TreeGrafter"/>
</dbReference>
<evidence type="ECO:0000313" key="2">
    <source>
        <dbReference type="Proteomes" id="UP000568050"/>
    </source>
</evidence>
<sequence>MQHFSDAQVRELLPSPAESIDLMREALIALANGEGSVVPKTQVTHDVGGDTADGFANAMPASWPERGLLGIKWVTITPSNPPQGRPMTGGIMVLSDGATGANRCTMDAGELTALRTAAVTGATLALDDRPITFIGAGVQARSHARVIDALAARDREQGRTARGPLTLWARRTEALTEFEQWAAEHVPDLEIRTTTDRAAAVRDAGVIVSGLPIGLRGSELDPAEIQADATVLPLDYASVAGRAVAQRASLAADDPEQFETLRAMKLGTDYPQATAYTGEWLQKGRPDGLVVVQNLGSAMGDLLIADAVARAAGI</sequence>
<proteinExistence type="predicted"/>
<evidence type="ECO:0000313" key="1">
    <source>
        <dbReference type="EMBL" id="MBB3021868.1"/>
    </source>
</evidence>
<dbReference type="EMBL" id="JACHWP010000001">
    <property type="protein sequence ID" value="MBB3021868.1"/>
    <property type="molecule type" value="Genomic_DNA"/>
</dbReference>
<evidence type="ECO:0008006" key="3">
    <source>
        <dbReference type="Google" id="ProtNLM"/>
    </source>
</evidence>
<dbReference type="PANTHER" id="PTHR13812:SF19">
    <property type="entry name" value="KETIMINE REDUCTASE MU-CRYSTALLIN"/>
    <property type="match status" value="1"/>
</dbReference>
<dbReference type="PANTHER" id="PTHR13812">
    <property type="entry name" value="KETIMINE REDUCTASE MU-CRYSTALLIN"/>
    <property type="match status" value="1"/>
</dbReference>
<dbReference type="Proteomes" id="UP000568050">
    <property type="component" value="Unassembled WGS sequence"/>
</dbReference>